<protein>
    <submittedName>
        <fullName evidence="2">PRiA4b ORF-3-like protein</fullName>
    </submittedName>
</protein>
<dbReference type="Gene3D" id="3.10.290.30">
    <property type="entry name" value="MM3350-like"/>
    <property type="match status" value="1"/>
</dbReference>
<dbReference type="EMBL" id="FNBE01000010">
    <property type="protein sequence ID" value="SDG27090.1"/>
    <property type="molecule type" value="Genomic_DNA"/>
</dbReference>
<dbReference type="AlphaFoldDB" id="A0A1G7SXQ1"/>
<accession>A0A1G7SXQ1</accession>
<dbReference type="InterPro" id="IPR012912">
    <property type="entry name" value="Plasmid_pRiA4b_Orf3-like"/>
</dbReference>
<dbReference type="PANTHER" id="PTHR41878:SF1">
    <property type="entry name" value="TNPR PROTEIN"/>
    <property type="match status" value="1"/>
</dbReference>
<dbReference type="PANTHER" id="PTHR41878">
    <property type="entry name" value="LEXA REPRESSOR-RELATED"/>
    <property type="match status" value="1"/>
</dbReference>
<dbReference type="Proteomes" id="UP000198967">
    <property type="component" value="Unassembled WGS sequence"/>
</dbReference>
<feature type="domain" description="Plasmid pRiA4b Orf3-like" evidence="1">
    <location>
        <begin position="13"/>
        <end position="172"/>
    </location>
</feature>
<proteinExistence type="predicted"/>
<reference evidence="2 3" key="1">
    <citation type="submission" date="2016-10" db="EMBL/GenBank/DDBJ databases">
        <authorList>
            <person name="de Groot N.N."/>
        </authorList>
    </citation>
    <scope>NUCLEOTIDE SEQUENCE [LARGE SCALE GENOMIC DNA]</scope>
    <source>
        <strain evidence="2 3">CGMCC 4.3143</strain>
    </source>
</reference>
<evidence type="ECO:0000259" key="1">
    <source>
        <dbReference type="Pfam" id="PF07929"/>
    </source>
</evidence>
<sequence>MLESIGTVTVVQTTRLRITMRDVEPRAVRVVDVPAASTLAELHDLLQVALGWTDSHLHMFEVGGTRYGVPDPDWEDELQPQDEATVLLREMPERFEYHYDFGDSWEHTVEVVGVGDEVPGCVEGEGACPPEDCGGAPGYEHMLEVLADPGHEEYEHLREWAGELPVFDQEATSLLVRQTVGEVPASVRIVLDLLAGGVKLTPGGRLPRVVVRAVQERRPEWYSLGRPASIEEDLPALAVLHDILRKVGPARLSRGVLRPTRAARDDLEVVRRLRRWFDPGGYEEMLATTAVALLAASGPLARDELVRRVVLLMGHGWGVGGRPATADDHESSLGWMSAELRALDLLGGGWRTWEAGPSARTLLPRATALAVLLAAEKP</sequence>
<evidence type="ECO:0000313" key="2">
    <source>
        <dbReference type="EMBL" id="SDG27090.1"/>
    </source>
</evidence>
<dbReference type="InterPro" id="IPR024047">
    <property type="entry name" value="MM3350-like_sf"/>
</dbReference>
<dbReference type="SUPFAM" id="SSF159941">
    <property type="entry name" value="MM3350-like"/>
    <property type="match status" value="1"/>
</dbReference>
<evidence type="ECO:0000313" key="3">
    <source>
        <dbReference type="Proteomes" id="UP000198967"/>
    </source>
</evidence>
<dbReference type="STRING" id="366584.SAMN05216377_110113"/>
<keyword evidence="3" id="KW-1185">Reference proteome</keyword>
<organism evidence="2 3">
    <name type="scientific">Pseudonocardia oroxyli</name>
    <dbReference type="NCBI Taxonomy" id="366584"/>
    <lineage>
        <taxon>Bacteria</taxon>
        <taxon>Bacillati</taxon>
        <taxon>Actinomycetota</taxon>
        <taxon>Actinomycetes</taxon>
        <taxon>Pseudonocardiales</taxon>
        <taxon>Pseudonocardiaceae</taxon>
        <taxon>Pseudonocardia</taxon>
    </lineage>
</organism>
<dbReference type="Pfam" id="PF07929">
    <property type="entry name" value="PRiA4_ORF3"/>
    <property type="match status" value="1"/>
</dbReference>
<name>A0A1G7SXQ1_PSEOR</name>
<gene>
    <name evidence="2" type="ORF">SAMN05216377_110113</name>
</gene>